<keyword evidence="12" id="KW-0833">Ubl conjugation pathway</keyword>
<dbReference type="SUPFAM" id="SSF57850">
    <property type="entry name" value="RING/U-box"/>
    <property type="match status" value="1"/>
</dbReference>
<dbReference type="InterPro" id="IPR017907">
    <property type="entry name" value="Znf_RING_CS"/>
</dbReference>
<protein>
    <recommendedName>
        <fullName evidence="5">RING-type E3 ubiquitin transferase</fullName>
        <ecNumber evidence="5">2.3.2.27</ecNumber>
    </recommendedName>
    <alternativeName>
        <fullName evidence="18">Peroxin-10</fullName>
    </alternativeName>
</protein>
<reference evidence="22" key="1">
    <citation type="journal article" date="2016" name="Genome Announc.">
        <title>Genome sequences of three species of Hanseniaspora isolated from spontaneous wine fermentations.</title>
        <authorList>
            <person name="Sternes P.R."/>
            <person name="Lee D."/>
            <person name="Kutyna D.R."/>
            <person name="Borneman A.R."/>
        </authorList>
    </citation>
    <scope>NUCLEOTIDE SEQUENCE [LARGE SCALE GENOMIC DNA]</scope>
    <source>
        <strain evidence="22">AWRI3579</strain>
    </source>
</reference>
<dbReference type="Pfam" id="PF04757">
    <property type="entry name" value="Pex2_Pex12"/>
    <property type="match status" value="1"/>
</dbReference>
<evidence type="ECO:0000256" key="12">
    <source>
        <dbReference type="ARBA" id="ARBA00022786"/>
    </source>
</evidence>
<feature type="domain" description="RING-type" evidence="20">
    <location>
        <begin position="247"/>
        <end position="285"/>
    </location>
</feature>
<dbReference type="AlphaFoldDB" id="A0A1E5R297"/>
<keyword evidence="10" id="KW-0479">Metal-binding</keyword>
<dbReference type="Pfam" id="PF13639">
    <property type="entry name" value="zf-RING_2"/>
    <property type="match status" value="1"/>
</dbReference>
<evidence type="ECO:0000256" key="3">
    <source>
        <dbReference type="ARBA" id="ARBA00004906"/>
    </source>
</evidence>
<evidence type="ECO:0000256" key="15">
    <source>
        <dbReference type="ARBA" id="ARBA00022989"/>
    </source>
</evidence>
<comment type="caution">
    <text evidence="21">The sequence shown here is derived from an EMBL/GenBank/DDBJ whole genome shotgun (WGS) entry which is preliminary data.</text>
</comment>
<evidence type="ECO:0000256" key="6">
    <source>
        <dbReference type="ARBA" id="ARBA00022448"/>
    </source>
</evidence>
<dbReference type="GO" id="GO:0005778">
    <property type="term" value="C:peroxisomal membrane"/>
    <property type="evidence" value="ECO:0007669"/>
    <property type="project" value="UniProtKB-SubCell"/>
</dbReference>
<name>A0A1E5R297_9ASCO</name>
<dbReference type="STRING" id="56408.A0A1E5R297"/>
<organism evidence="21 22">
    <name type="scientific">Hanseniaspora osmophila</name>
    <dbReference type="NCBI Taxonomy" id="56408"/>
    <lineage>
        <taxon>Eukaryota</taxon>
        <taxon>Fungi</taxon>
        <taxon>Dikarya</taxon>
        <taxon>Ascomycota</taxon>
        <taxon>Saccharomycotina</taxon>
        <taxon>Saccharomycetes</taxon>
        <taxon>Saccharomycodales</taxon>
        <taxon>Saccharomycodaceae</taxon>
        <taxon>Hanseniaspora</taxon>
    </lineage>
</organism>
<evidence type="ECO:0000256" key="8">
    <source>
        <dbReference type="ARBA" id="ARBA00022679"/>
    </source>
</evidence>
<dbReference type="PROSITE" id="PS50089">
    <property type="entry name" value="ZF_RING_2"/>
    <property type="match status" value="1"/>
</dbReference>
<evidence type="ECO:0000256" key="2">
    <source>
        <dbReference type="ARBA" id="ARBA00004585"/>
    </source>
</evidence>
<evidence type="ECO:0000313" key="21">
    <source>
        <dbReference type="EMBL" id="OEJ81008.1"/>
    </source>
</evidence>
<evidence type="ECO:0000256" key="5">
    <source>
        <dbReference type="ARBA" id="ARBA00012483"/>
    </source>
</evidence>
<dbReference type="InterPro" id="IPR013083">
    <property type="entry name" value="Znf_RING/FYVE/PHD"/>
</dbReference>
<dbReference type="GO" id="GO:0008270">
    <property type="term" value="F:zinc ion binding"/>
    <property type="evidence" value="ECO:0007669"/>
    <property type="project" value="UniProtKB-KW"/>
</dbReference>
<comment type="catalytic activity">
    <reaction evidence="1">
        <text>S-ubiquitinyl-[E2 ubiquitin-conjugating enzyme]-L-cysteine + [acceptor protein]-L-lysine = [E2 ubiquitin-conjugating enzyme]-L-cysteine + N(6)-ubiquitinyl-[acceptor protein]-L-lysine.</text>
        <dbReference type="EC" id="2.3.2.27"/>
    </reaction>
</comment>
<keyword evidence="17" id="KW-0576">Peroxisome</keyword>
<keyword evidence="6" id="KW-0813">Transport</keyword>
<dbReference type="Gene3D" id="3.30.40.10">
    <property type="entry name" value="Zinc/RING finger domain, C3HC4 (zinc finger)"/>
    <property type="match status" value="1"/>
</dbReference>
<comment type="subcellular location">
    <subcellularLocation>
        <location evidence="2">Peroxisome membrane</location>
        <topology evidence="2">Multi-pass membrane protein</topology>
    </subcellularLocation>
</comment>
<evidence type="ECO:0000256" key="11">
    <source>
        <dbReference type="ARBA" id="ARBA00022771"/>
    </source>
</evidence>
<keyword evidence="16" id="KW-0472">Membrane</keyword>
<keyword evidence="11 19" id="KW-0863">Zinc-finger</keyword>
<dbReference type="EC" id="2.3.2.27" evidence="5"/>
<evidence type="ECO:0000256" key="10">
    <source>
        <dbReference type="ARBA" id="ARBA00022723"/>
    </source>
</evidence>
<evidence type="ECO:0000313" key="22">
    <source>
        <dbReference type="Proteomes" id="UP000095728"/>
    </source>
</evidence>
<dbReference type="InterPro" id="IPR025654">
    <property type="entry name" value="PEX2/10"/>
</dbReference>
<dbReference type="PROSITE" id="PS00518">
    <property type="entry name" value="ZF_RING_1"/>
    <property type="match status" value="1"/>
</dbReference>
<accession>A0A1E5R297</accession>
<keyword evidence="9" id="KW-0812">Transmembrane</keyword>
<dbReference type="InterPro" id="IPR001841">
    <property type="entry name" value="Znf_RING"/>
</dbReference>
<evidence type="ECO:0000259" key="20">
    <source>
        <dbReference type="PROSITE" id="PS50089"/>
    </source>
</evidence>
<evidence type="ECO:0000256" key="1">
    <source>
        <dbReference type="ARBA" id="ARBA00000900"/>
    </source>
</evidence>
<dbReference type="InParanoid" id="A0A1E5R297"/>
<evidence type="ECO:0000256" key="16">
    <source>
        <dbReference type="ARBA" id="ARBA00023136"/>
    </source>
</evidence>
<keyword evidence="15" id="KW-1133">Transmembrane helix</keyword>
<evidence type="ECO:0000256" key="19">
    <source>
        <dbReference type="PROSITE-ProRule" id="PRU00175"/>
    </source>
</evidence>
<evidence type="ECO:0000256" key="13">
    <source>
        <dbReference type="ARBA" id="ARBA00022833"/>
    </source>
</evidence>
<comment type="pathway">
    <text evidence="3">Protein modification; protein ubiquitination.</text>
</comment>
<comment type="similarity">
    <text evidence="4">Belongs to the pex2/pex10/pex12 family.</text>
</comment>
<proteinExistence type="inferred from homology"/>
<dbReference type="Proteomes" id="UP000095728">
    <property type="component" value="Unassembled WGS sequence"/>
</dbReference>
<dbReference type="PANTHER" id="PTHR23350:SF0">
    <property type="entry name" value="PEROXISOME BIOGENESIS FACTOR 10"/>
    <property type="match status" value="1"/>
</dbReference>
<keyword evidence="14" id="KW-0653">Protein transport</keyword>
<dbReference type="PANTHER" id="PTHR23350">
    <property type="entry name" value="PEROXISOME ASSEMBLY PROTEIN 10"/>
    <property type="match status" value="1"/>
</dbReference>
<dbReference type="GO" id="GO:0016567">
    <property type="term" value="P:protein ubiquitination"/>
    <property type="evidence" value="ECO:0007669"/>
    <property type="project" value="UniProtKB-ARBA"/>
</dbReference>
<dbReference type="InterPro" id="IPR006845">
    <property type="entry name" value="Pex_N"/>
</dbReference>
<dbReference type="CDD" id="cd16527">
    <property type="entry name" value="RING-HC_PEX10"/>
    <property type="match status" value="1"/>
</dbReference>
<evidence type="ECO:0000256" key="17">
    <source>
        <dbReference type="ARBA" id="ARBA00023140"/>
    </source>
</evidence>
<evidence type="ECO:0000256" key="18">
    <source>
        <dbReference type="ARBA" id="ARBA00041230"/>
    </source>
</evidence>
<dbReference type="EMBL" id="LPNM01000011">
    <property type="protein sequence ID" value="OEJ81008.1"/>
    <property type="molecule type" value="Genomic_DNA"/>
</dbReference>
<keyword evidence="7" id="KW-0962">Peroxisome biogenesis</keyword>
<dbReference type="SMART" id="SM00184">
    <property type="entry name" value="RING"/>
    <property type="match status" value="1"/>
</dbReference>
<sequence length="297" mass="34652">MSNYKLPFADVPAIVVADNKDDEVISHLHNKLKDLSAMLGNKSCLNRMFRLLHWNKDVSLQMVSKFLYLMVTVFVGIRTPGQQFADISYIGNTEFHKNLKLRMKRLLYIFGCSGATAVIQKILVKHFAIHESVVETFCQLHLATFYMNAKYRFFWNRLFGFRYVLQHTFANEEEEEYRKTYSYNYKTIGKLILCRLAYKTLYPCISQLFSKTRSRELQKQKTSHTEQQINLSDPLQLTYIPETSRTCILCSSEMLSPSCGPCGHIFCWTCLIEWCKTKKNCPLCRQACLPQEVVPLR</sequence>
<dbReference type="OrthoDB" id="6270329at2759"/>
<dbReference type="FunCoup" id="A0A1E5R297">
    <property type="interactions" value="284"/>
</dbReference>
<evidence type="ECO:0000256" key="14">
    <source>
        <dbReference type="ARBA" id="ARBA00022927"/>
    </source>
</evidence>
<gene>
    <name evidence="21" type="ORF">AWRI3579_g4121</name>
</gene>
<evidence type="ECO:0000256" key="7">
    <source>
        <dbReference type="ARBA" id="ARBA00022593"/>
    </source>
</evidence>
<evidence type="ECO:0000256" key="4">
    <source>
        <dbReference type="ARBA" id="ARBA00008704"/>
    </source>
</evidence>
<keyword evidence="22" id="KW-1185">Reference proteome</keyword>
<evidence type="ECO:0000256" key="9">
    <source>
        <dbReference type="ARBA" id="ARBA00022692"/>
    </source>
</evidence>
<dbReference type="GO" id="GO:0016562">
    <property type="term" value="P:protein import into peroxisome matrix, receptor recycling"/>
    <property type="evidence" value="ECO:0007669"/>
    <property type="project" value="UniProtKB-ARBA"/>
</dbReference>
<keyword evidence="13" id="KW-0862">Zinc</keyword>
<dbReference type="GO" id="GO:0061630">
    <property type="term" value="F:ubiquitin protein ligase activity"/>
    <property type="evidence" value="ECO:0007669"/>
    <property type="project" value="UniProtKB-EC"/>
</dbReference>
<keyword evidence="8" id="KW-0808">Transferase</keyword>